<reference evidence="6" key="1">
    <citation type="submission" date="2016-10" db="EMBL/GenBank/DDBJ databases">
        <authorList>
            <person name="de Groot N.N."/>
        </authorList>
    </citation>
    <scope>NUCLEOTIDE SEQUENCE</scope>
</reference>
<dbReference type="EMBL" id="FPHJ01000049">
    <property type="protein sequence ID" value="SFV66233.1"/>
    <property type="molecule type" value="Genomic_DNA"/>
</dbReference>
<dbReference type="GO" id="GO:0000179">
    <property type="term" value="F:rRNA (adenine-N6,N6-)-dimethyltransferase activity"/>
    <property type="evidence" value="ECO:0007669"/>
    <property type="project" value="InterPro"/>
</dbReference>
<keyword evidence="4" id="KW-0949">S-adenosyl-L-methionine</keyword>
<protein>
    <submittedName>
        <fullName evidence="6">Protein-L-isoaspartate O-methyltransferase</fullName>
        <ecNumber evidence="6">2.1.1.77</ecNumber>
    </submittedName>
</protein>
<dbReference type="GO" id="GO:0005737">
    <property type="term" value="C:cytoplasm"/>
    <property type="evidence" value="ECO:0007669"/>
    <property type="project" value="TreeGrafter"/>
</dbReference>
<dbReference type="EC" id="2.1.1.77" evidence="6"/>
<dbReference type="SUPFAM" id="SSF53335">
    <property type="entry name" value="S-adenosyl-L-methionine-dependent methyltransferases"/>
    <property type="match status" value="1"/>
</dbReference>
<dbReference type="Pfam" id="PF01135">
    <property type="entry name" value="PCMT"/>
    <property type="match status" value="1"/>
</dbReference>
<dbReference type="AlphaFoldDB" id="A0A1W1CKK1"/>
<dbReference type="PANTHER" id="PTHR11579:SF18">
    <property type="entry name" value="PROTEIN-L-ISOASPARTATE O-METHYLTRANSFERASE"/>
    <property type="match status" value="1"/>
</dbReference>
<feature type="domain" description="Ribosomal RNA adenine methylase transferase N-terminal" evidence="5">
    <location>
        <begin position="66"/>
        <end position="190"/>
    </location>
</feature>
<evidence type="ECO:0000259" key="5">
    <source>
        <dbReference type="SMART" id="SM00650"/>
    </source>
</evidence>
<name>A0A1W1CKK1_9ZZZZ</name>
<accession>A0A1W1CKK1</accession>
<dbReference type="CDD" id="cd02440">
    <property type="entry name" value="AdoMet_MTases"/>
    <property type="match status" value="1"/>
</dbReference>
<gene>
    <name evidence="6" type="ORF">MNB_SUP05-5-613</name>
</gene>
<comment type="similarity">
    <text evidence="1">Belongs to the methyltransferase superfamily. L-isoaspartyl/D-aspartyl protein methyltransferase family.</text>
</comment>
<keyword evidence="3 6" id="KW-0808">Transferase</keyword>
<dbReference type="GO" id="GO:0004719">
    <property type="term" value="F:protein-L-isoaspartate (D-aspartate) O-methyltransferase activity"/>
    <property type="evidence" value="ECO:0007669"/>
    <property type="project" value="UniProtKB-EC"/>
</dbReference>
<proteinExistence type="inferred from homology"/>
<dbReference type="SMART" id="SM00650">
    <property type="entry name" value="rADc"/>
    <property type="match status" value="1"/>
</dbReference>
<dbReference type="Gene3D" id="3.40.50.150">
    <property type="entry name" value="Vaccinia Virus protein VP39"/>
    <property type="match status" value="1"/>
</dbReference>
<sequence>MENLATIRNNVIEQQVRPWGGLNYKANHALVGVPRELFVPDEYKEFAFSDMAIPLNDKYKMFSPKFEGRLLDAVAINDNENVLEIGTGSGYLTAVMSQLANSVTSIDIDKSFIDNAKKKFETMLIDNVNLLVEDASKTLSSDNFFDVVIVGCSVPKVTGRYFHLLKVGGRIFVVEGVGSVMSAKVITRKSSEEWETKTLFETQLEVMQGLELKENFKF</sequence>
<dbReference type="PANTHER" id="PTHR11579">
    <property type="entry name" value="PROTEIN-L-ISOASPARTATE O-METHYLTRANSFERASE"/>
    <property type="match status" value="1"/>
</dbReference>
<dbReference type="InterPro" id="IPR000682">
    <property type="entry name" value="PCMT"/>
</dbReference>
<evidence type="ECO:0000256" key="1">
    <source>
        <dbReference type="ARBA" id="ARBA00005369"/>
    </source>
</evidence>
<evidence type="ECO:0000313" key="6">
    <source>
        <dbReference type="EMBL" id="SFV66233.1"/>
    </source>
</evidence>
<evidence type="ECO:0000256" key="4">
    <source>
        <dbReference type="ARBA" id="ARBA00022691"/>
    </source>
</evidence>
<evidence type="ECO:0000256" key="2">
    <source>
        <dbReference type="ARBA" id="ARBA00022603"/>
    </source>
</evidence>
<evidence type="ECO:0000256" key="3">
    <source>
        <dbReference type="ARBA" id="ARBA00022679"/>
    </source>
</evidence>
<organism evidence="6">
    <name type="scientific">hydrothermal vent metagenome</name>
    <dbReference type="NCBI Taxonomy" id="652676"/>
    <lineage>
        <taxon>unclassified sequences</taxon>
        <taxon>metagenomes</taxon>
        <taxon>ecological metagenomes</taxon>
    </lineage>
</organism>
<dbReference type="InterPro" id="IPR029063">
    <property type="entry name" value="SAM-dependent_MTases_sf"/>
</dbReference>
<dbReference type="InterPro" id="IPR020598">
    <property type="entry name" value="rRNA_Ade_methylase_Trfase_N"/>
</dbReference>
<keyword evidence="2 6" id="KW-0489">Methyltransferase</keyword>